<feature type="transmembrane region" description="Helical" evidence="5">
    <location>
        <begin position="302"/>
        <end position="325"/>
    </location>
</feature>
<feature type="transmembrane region" description="Helical" evidence="5">
    <location>
        <begin position="176"/>
        <end position="195"/>
    </location>
</feature>
<dbReference type="GO" id="GO:0005507">
    <property type="term" value="F:copper ion binding"/>
    <property type="evidence" value="ECO:0007669"/>
    <property type="project" value="InterPro"/>
</dbReference>
<dbReference type="SUPFAM" id="SSF49503">
    <property type="entry name" value="Cupredoxins"/>
    <property type="match status" value="3"/>
</dbReference>
<keyword evidence="9" id="KW-1185">Reference proteome</keyword>
<dbReference type="CDD" id="cd11020">
    <property type="entry name" value="CuRO_1_CuNIR"/>
    <property type="match status" value="1"/>
</dbReference>
<keyword evidence="5" id="KW-1133">Transmembrane helix</keyword>
<evidence type="ECO:0000256" key="3">
    <source>
        <dbReference type="ARBA" id="ARBA00023008"/>
    </source>
</evidence>
<keyword evidence="2" id="KW-0560">Oxidoreductase</keyword>
<dbReference type="InterPro" id="IPR045087">
    <property type="entry name" value="Cu-oxidase_fam"/>
</dbReference>
<evidence type="ECO:0000256" key="5">
    <source>
        <dbReference type="SAM" id="Phobius"/>
    </source>
</evidence>
<feature type="domain" description="Plastocyanin-like" evidence="6">
    <location>
        <begin position="685"/>
        <end position="786"/>
    </location>
</feature>
<evidence type="ECO:0000256" key="1">
    <source>
        <dbReference type="ARBA" id="ARBA00022723"/>
    </source>
</evidence>
<dbReference type="Pfam" id="PF07732">
    <property type="entry name" value="Cu-oxidase_3"/>
    <property type="match status" value="1"/>
</dbReference>
<feature type="transmembrane region" description="Helical" evidence="5">
    <location>
        <begin position="7"/>
        <end position="27"/>
    </location>
</feature>
<accession>A0AAW6T4R6</accession>
<feature type="transmembrane region" description="Helical" evidence="5">
    <location>
        <begin position="265"/>
        <end position="290"/>
    </location>
</feature>
<dbReference type="PANTHER" id="PTHR11709">
    <property type="entry name" value="MULTI-COPPER OXIDASE"/>
    <property type="match status" value="1"/>
</dbReference>
<dbReference type="PANTHER" id="PTHR11709:SF394">
    <property type="entry name" value="FI03373P-RELATED"/>
    <property type="match status" value="1"/>
</dbReference>
<feature type="region of interest" description="Disordered" evidence="4">
    <location>
        <begin position="601"/>
        <end position="641"/>
    </location>
</feature>
<feature type="transmembrane region" description="Helical" evidence="5">
    <location>
        <begin position="233"/>
        <end position="253"/>
    </location>
</feature>
<dbReference type="Proteomes" id="UP001321506">
    <property type="component" value="Unassembled WGS sequence"/>
</dbReference>
<evidence type="ECO:0000256" key="2">
    <source>
        <dbReference type="ARBA" id="ARBA00023002"/>
    </source>
</evidence>
<dbReference type="Pfam" id="PF13473">
    <property type="entry name" value="Cupredoxin_1"/>
    <property type="match status" value="1"/>
</dbReference>
<feature type="domain" description="EfeO-type cupredoxin-like" evidence="7">
    <location>
        <begin position="502"/>
        <end position="565"/>
    </location>
</feature>
<feature type="transmembrane region" description="Helical" evidence="5">
    <location>
        <begin position="466"/>
        <end position="484"/>
    </location>
</feature>
<comment type="caution">
    <text evidence="8">The sequence shown here is derived from an EMBL/GenBank/DDBJ whole genome shotgun (WGS) entry which is preliminary data.</text>
</comment>
<dbReference type="InterPro" id="IPR011707">
    <property type="entry name" value="Cu-oxidase-like_N"/>
</dbReference>
<evidence type="ECO:0000313" key="9">
    <source>
        <dbReference type="Proteomes" id="UP001321506"/>
    </source>
</evidence>
<sequence>MTRRTWYTVMNALVVAWLIAAGVIVVVHRFVPAGAWLMIHLLLLGAISTAILVWSQHFADTLTRRPPPGGRPWHAARLAAHTLGAALVVAGMTAGQSLLVLIGGALVALNALAHGATLALQTRGALPARFAPLVRYYVAAAWVFVLGAALGVLLTQLDLDDRQWASFVLAHLAVNLLGWIGLTVLGTVVLLWPTVVHTRVTPGTDAAARRALPILVLTTLVAGSGALTGILPLAAVGVLGYLAGAGMLVVEWARQARSAPPSSYASLSIGAAVGWLLACAAALGTIVALTPEPSDALRSVQWLIAPFTIGFAAQVLLGAMSHLLPVVLGGGPASGRIAANELDRGALYRVLTTNAGIVVYLLPVPSLVKVVVSLVVFGVLVSFLVLAVRALAAARRLRTAPAAASAPPASTGMPRSAAKTGEAPQIVAFQRTGREADAVARNSITGSSGVGSPGAGTPVARTRSGAVVAAIGTLALAVIAGIALDPASAGLGVIDTAEVTPTGKTTTVEVSMKNMRFNPGEIEVPAGDRLVIVLTNDDDTIHDLVLENGVDSGRVQVGDTVTVDVGIIGQDLDAWCSVAGHRQMGMVMTVIAVGADARGVSVGDGSSGDGSSSGDSDSPDHQAGHGSSGEPGARNGNEESAAADVDLRAEPGDDFDPYDARLVPTPAATTHRVTLRATDALREVAPGVTQRLWTFNGTAPGPVLRGKVGDAFEITLINDGTIGHSVDFHAGQLAPNRAFQTIDPGEELTFTFTAERAGIWLYHCATDPMSLHIANGMFGAVIIDPPGLVPVDREYLLVQSEFYLGPQNDIADPTRIASQHPDLVAFNGYAAQYRHAPLAAKTAERVRVWVLDAGPNRPSSFHVIGAQFDTVFVEGDYLLRNGGSTGVGGAQALALMSAQGGFVEMTFAEAGEYPFVTHIVSDAEKGAAGLFRVTR</sequence>
<keyword evidence="5" id="KW-0812">Transmembrane</keyword>
<dbReference type="AlphaFoldDB" id="A0AAW6T4R6"/>
<protein>
    <submittedName>
        <fullName evidence="8">Multicopper oxidase domain-containing protein</fullName>
    </submittedName>
</protein>
<keyword evidence="5" id="KW-0472">Membrane</keyword>
<gene>
    <name evidence="8" type="ORF">QF206_07590</name>
</gene>
<evidence type="ECO:0000259" key="7">
    <source>
        <dbReference type="Pfam" id="PF13473"/>
    </source>
</evidence>
<evidence type="ECO:0000259" key="6">
    <source>
        <dbReference type="Pfam" id="PF07732"/>
    </source>
</evidence>
<feature type="transmembrane region" description="Helical" evidence="5">
    <location>
        <begin position="207"/>
        <end position="227"/>
    </location>
</feature>
<keyword evidence="3" id="KW-0186">Copper</keyword>
<feature type="transmembrane region" description="Helical" evidence="5">
    <location>
        <begin position="98"/>
        <end position="121"/>
    </location>
</feature>
<feature type="transmembrane region" description="Helical" evidence="5">
    <location>
        <begin position="370"/>
        <end position="392"/>
    </location>
</feature>
<dbReference type="Gene3D" id="2.60.40.420">
    <property type="entry name" value="Cupredoxins - blue copper proteins"/>
    <property type="match status" value="3"/>
</dbReference>
<name>A0AAW6T4R6_9MICO</name>
<feature type="transmembrane region" description="Helical" evidence="5">
    <location>
        <begin position="75"/>
        <end position="92"/>
    </location>
</feature>
<evidence type="ECO:0000313" key="8">
    <source>
        <dbReference type="EMBL" id="MDI2098826.1"/>
    </source>
</evidence>
<feature type="transmembrane region" description="Helical" evidence="5">
    <location>
        <begin position="133"/>
        <end position="156"/>
    </location>
</feature>
<proteinExistence type="predicted"/>
<feature type="compositionally biased region" description="Low complexity" evidence="4">
    <location>
        <begin position="601"/>
        <end position="616"/>
    </location>
</feature>
<dbReference type="CDD" id="cd04208">
    <property type="entry name" value="CuRO_2_CuNIR"/>
    <property type="match status" value="1"/>
</dbReference>
<feature type="transmembrane region" description="Helical" evidence="5">
    <location>
        <begin position="33"/>
        <end position="54"/>
    </location>
</feature>
<dbReference type="InterPro" id="IPR008972">
    <property type="entry name" value="Cupredoxin"/>
</dbReference>
<dbReference type="GO" id="GO:0016491">
    <property type="term" value="F:oxidoreductase activity"/>
    <property type="evidence" value="ECO:0007669"/>
    <property type="project" value="UniProtKB-KW"/>
</dbReference>
<dbReference type="EMBL" id="JASATX010000003">
    <property type="protein sequence ID" value="MDI2098826.1"/>
    <property type="molecule type" value="Genomic_DNA"/>
</dbReference>
<dbReference type="RefSeq" id="WP_281488621.1">
    <property type="nucleotide sequence ID" value="NZ_JASATX010000003.1"/>
</dbReference>
<feature type="transmembrane region" description="Helical" evidence="5">
    <location>
        <begin position="346"/>
        <end position="364"/>
    </location>
</feature>
<dbReference type="InterPro" id="IPR028096">
    <property type="entry name" value="EfeO_Cupredoxin"/>
</dbReference>
<reference evidence="8 9" key="1">
    <citation type="submission" date="2023-04" db="EMBL/GenBank/DDBJ databases">
        <title>Klugiella caeni sp. nov. isolated from the sludge of biochemical tank.</title>
        <authorList>
            <person name="Geng K."/>
        </authorList>
    </citation>
    <scope>NUCLEOTIDE SEQUENCE [LARGE SCALE GENOMIC DNA]</scope>
    <source>
        <strain evidence="8 9">YN-L-19</strain>
    </source>
</reference>
<organism evidence="8 9">
    <name type="scientific">Ruicaihuangia caeni</name>
    <dbReference type="NCBI Taxonomy" id="3042517"/>
    <lineage>
        <taxon>Bacteria</taxon>
        <taxon>Bacillati</taxon>
        <taxon>Actinomycetota</taxon>
        <taxon>Actinomycetes</taxon>
        <taxon>Micrococcales</taxon>
        <taxon>Microbacteriaceae</taxon>
        <taxon>Ruicaihuangia</taxon>
    </lineage>
</organism>
<evidence type="ECO:0000256" key="4">
    <source>
        <dbReference type="SAM" id="MobiDB-lite"/>
    </source>
</evidence>
<keyword evidence="1" id="KW-0479">Metal-binding</keyword>